<keyword evidence="2" id="KW-1185">Reference proteome</keyword>
<comment type="caution">
    <text evidence="1">The sequence shown here is derived from an EMBL/GenBank/DDBJ whole genome shotgun (WGS) entry which is preliminary data.</text>
</comment>
<proteinExistence type="predicted"/>
<sequence length="172" mass="19812">MFDPTIFENLKVAFENHIYDLDNITGQIEVINRKDYLDMAVMSRELALEFKLMSQNKVSAEVVLKAGLKDLSAEILETPGTDPGCTLLIYFYKKVRNVTLECQQIDTIIEKIWKPVLKPTQTLSFTYKEMPNLYLNKIELTFNRLINEEQIGDIPELIDHVMQTLLALNKVG</sequence>
<protein>
    <submittedName>
        <fullName evidence="1">Uncharacterized protein</fullName>
    </submittedName>
</protein>
<evidence type="ECO:0000313" key="2">
    <source>
        <dbReference type="Proteomes" id="UP001589833"/>
    </source>
</evidence>
<organism evidence="1 2">
    <name type="scientific">Halalkalibacter alkalisediminis</name>
    <dbReference type="NCBI Taxonomy" id="935616"/>
    <lineage>
        <taxon>Bacteria</taxon>
        <taxon>Bacillati</taxon>
        <taxon>Bacillota</taxon>
        <taxon>Bacilli</taxon>
        <taxon>Bacillales</taxon>
        <taxon>Bacillaceae</taxon>
        <taxon>Halalkalibacter</taxon>
    </lineage>
</organism>
<dbReference type="EMBL" id="JBHLTR010000007">
    <property type="protein sequence ID" value="MFC0558945.1"/>
    <property type="molecule type" value="Genomic_DNA"/>
</dbReference>
<reference evidence="1 2" key="1">
    <citation type="submission" date="2024-09" db="EMBL/GenBank/DDBJ databases">
        <authorList>
            <person name="Sun Q."/>
            <person name="Mori K."/>
        </authorList>
    </citation>
    <scope>NUCLEOTIDE SEQUENCE [LARGE SCALE GENOMIC DNA]</scope>
    <source>
        <strain evidence="1 2">NCAIM B.02301</strain>
    </source>
</reference>
<evidence type="ECO:0000313" key="1">
    <source>
        <dbReference type="EMBL" id="MFC0558945.1"/>
    </source>
</evidence>
<dbReference type="Proteomes" id="UP001589833">
    <property type="component" value="Unassembled WGS sequence"/>
</dbReference>
<name>A0ABV6NDV3_9BACI</name>
<dbReference type="RefSeq" id="WP_273844965.1">
    <property type="nucleotide sequence ID" value="NZ_JAQQWT010000011.1"/>
</dbReference>
<accession>A0ABV6NDV3</accession>
<gene>
    <name evidence="1" type="ORF">ACFFH4_07755</name>
</gene>